<feature type="region of interest" description="Disordered" evidence="3">
    <location>
        <begin position="684"/>
        <end position="703"/>
    </location>
</feature>
<dbReference type="OMA" id="LYPMQSR"/>
<feature type="compositionally biased region" description="Basic and acidic residues" evidence="3">
    <location>
        <begin position="684"/>
        <end position="695"/>
    </location>
</feature>
<dbReference type="PANTHER" id="PTHR46618:SF1">
    <property type="entry name" value="ARMADILLO REPEAT-CONTAINING PROTEIN 3"/>
    <property type="match status" value="1"/>
</dbReference>
<feature type="repeat" description="ARM" evidence="2">
    <location>
        <begin position="175"/>
        <end position="217"/>
    </location>
</feature>
<evidence type="ECO:0000313" key="5">
    <source>
        <dbReference type="Ensembl" id="ENSTNIP00000010964.1"/>
    </source>
</evidence>
<name>H3CRT0_TETNG</name>
<dbReference type="AlphaFoldDB" id="H3CRT0"/>
<protein>
    <submittedName>
        <fullName evidence="5">Armadillo repeat containing 3</fullName>
    </submittedName>
</protein>
<dbReference type="InterPro" id="IPR016024">
    <property type="entry name" value="ARM-type_fold"/>
</dbReference>
<dbReference type="STRING" id="99883.ENSTNIP00000010964"/>
<dbReference type="Pfam" id="PF00514">
    <property type="entry name" value="Arm"/>
    <property type="match status" value="1"/>
</dbReference>
<evidence type="ECO:0000259" key="4">
    <source>
        <dbReference type="Pfam" id="PF14381"/>
    </source>
</evidence>
<reference evidence="6" key="1">
    <citation type="journal article" date="2004" name="Nature">
        <title>Genome duplication in the teleost fish Tetraodon nigroviridis reveals the early vertebrate proto-karyotype.</title>
        <authorList>
            <person name="Jaillon O."/>
            <person name="Aury J.-M."/>
            <person name="Brunet F."/>
            <person name="Petit J.-L."/>
            <person name="Stange-Thomann N."/>
            <person name="Mauceli E."/>
            <person name="Bouneau L."/>
            <person name="Fischer C."/>
            <person name="Ozouf-Costaz C."/>
            <person name="Bernot A."/>
            <person name="Nicaud S."/>
            <person name="Jaffe D."/>
            <person name="Fisher S."/>
            <person name="Lutfalla G."/>
            <person name="Dossat C."/>
            <person name="Segurens B."/>
            <person name="Dasilva C."/>
            <person name="Salanoubat M."/>
            <person name="Levy M."/>
            <person name="Boudet N."/>
            <person name="Castellano S."/>
            <person name="Anthouard V."/>
            <person name="Jubin C."/>
            <person name="Castelli V."/>
            <person name="Katinka M."/>
            <person name="Vacherie B."/>
            <person name="Biemont C."/>
            <person name="Skalli Z."/>
            <person name="Cattolico L."/>
            <person name="Poulain J."/>
            <person name="De Berardinis V."/>
            <person name="Cruaud C."/>
            <person name="Duprat S."/>
            <person name="Brottier P."/>
            <person name="Coutanceau J.-P."/>
            <person name="Gouzy J."/>
            <person name="Parra G."/>
            <person name="Lardier G."/>
            <person name="Chapple C."/>
            <person name="McKernan K.J."/>
            <person name="McEwan P."/>
            <person name="Bosak S."/>
            <person name="Kellis M."/>
            <person name="Volff J.-N."/>
            <person name="Guigo R."/>
            <person name="Zody M.C."/>
            <person name="Mesirov J."/>
            <person name="Lindblad-Toh K."/>
            <person name="Birren B."/>
            <person name="Nusbaum C."/>
            <person name="Kahn D."/>
            <person name="Robinson-Rechavi M."/>
            <person name="Laudet V."/>
            <person name="Schachter V."/>
            <person name="Quetier F."/>
            <person name="Saurin W."/>
            <person name="Scarpelli C."/>
            <person name="Wincker P."/>
            <person name="Lander E.S."/>
            <person name="Weissenbach J."/>
            <person name="Roest Crollius H."/>
        </authorList>
    </citation>
    <scope>NUCLEOTIDE SEQUENCE [LARGE SCALE GENOMIC DNA]</scope>
</reference>
<dbReference type="Proteomes" id="UP000007303">
    <property type="component" value="Unassembled WGS sequence"/>
</dbReference>
<evidence type="ECO:0000256" key="2">
    <source>
        <dbReference type="PROSITE-ProRule" id="PRU00259"/>
    </source>
</evidence>
<dbReference type="Pfam" id="PF14381">
    <property type="entry name" value="EDR1_CTR1_ARMC3_pept"/>
    <property type="match status" value="1"/>
</dbReference>
<dbReference type="PROSITE" id="PS50176">
    <property type="entry name" value="ARM_REPEAT"/>
    <property type="match status" value="1"/>
</dbReference>
<dbReference type="SUPFAM" id="SSF48371">
    <property type="entry name" value="ARM repeat"/>
    <property type="match status" value="1"/>
</dbReference>
<evidence type="ECO:0000256" key="3">
    <source>
        <dbReference type="SAM" id="MobiDB-lite"/>
    </source>
</evidence>
<sequence>FVALNLEIKSPATAVLLLNSSEEDIVVKVCNGIYSFAEKGDNNKVYLLGLGVLDPLCQLVTHSHVLVRRKAVMILGTMATNSDVKNTLKNIDVIPSIVDCLSLEGESAWRRTKRETCANESLVNLSFSVFFQIPWFMSLKRDKKSVLGLSKPSMLSNCVLCYHDGESATEAHKLGAIPPLLKLLNSDFPVIQHLALKTLENVSMDENTLMVFREDKGLETLMSVLSNADFSDLHIETLKVLSNCLRDSESVEEIHRNEGLEKLLEFILTSTQPEIHFSAIKCITRVAENSDIQKLKKHNVEKILVNLLSAAQGHDVKTAVCEAVRVMSPVPASADCFRDRAIPEIVKLLDTKGSGLRGAATQALCSLMGGGGPNALAVFKAGGHTRLIGLLGGDSPAMVANSAAAICNMAGQETIHSSLLLNGVVSALVKPLSSTNTLVLVNTLHCLEVLVCDAQTRAELQSAKGLQPLVNLLRSNDKEVLQNACIVISGFASDKVTAVRLYQLGALEMLQEINQSPTRRTTFSRTAMITLLNFNLPVKFGLMGQLASTDKIGDGFYDVGKVEGVDKILTLEELSKQPINNRQPIIVVNTGSRSILTTKQSFPSNVPQVSLSNAEELCLMSKDKTTAMRKNKFFFSKRTVSIIEVKEDASAKMFTSSKTKASPKTNRKTVNTNEHEFIVSLYREEDTSPKEKQNEPPKGTPWELTEDVGLERLVKEVKESIISLSDDRQKYAALARLVSKAMGGEIEMEKLHEFPWMLHLSQLKFELQSNIIPIGLISSGHYRHRALLFKCLVDSIGLGCTLTRGKSHCAWNEVLLFPENSSQNVDSSEPSRYIVDLMHHPGHLMALNTPAAVHYMRL</sequence>
<dbReference type="Ensembl" id="ENSTNIT00000011146.1">
    <property type="protein sequence ID" value="ENSTNIP00000010964.1"/>
    <property type="gene ID" value="ENSTNIG00000008138.1"/>
</dbReference>
<evidence type="ECO:0000256" key="1">
    <source>
        <dbReference type="ARBA" id="ARBA00022737"/>
    </source>
</evidence>
<dbReference type="HOGENOM" id="CLU_018048_0_0_1"/>
<dbReference type="PANTHER" id="PTHR46618">
    <property type="entry name" value="ARMADILLO REPEAT-CONTAINING PROTEIN 3"/>
    <property type="match status" value="1"/>
</dbReference>
<reference evidence="5" key="3">
    <citation type="submission" date="2025-09" db="UniProtKB">
        <authorList>
            <consortium name="Ensembl"/>
        </authorList>
    </citation>
    <scope>IDENTIFICATION</scope>
</reference>
<evidence type="ECO:0000313" key="6">
    <source>
        <dbReference type="Proteomes" id="UP000007303"/>
    </source>
</evidence>
<dbReference type="InterPro" id="IPR000225">
    <property type="entry name" value="Armadillo"/>
</dbReference>
<dbReference type="InterPro" id="IPR055164">
    <property type="entry name" value="EDR1/CTR1/ARMC3-like_pept-like"/>
</dbReference>
<dbReference type="InterPro" id="IPR052441">
    <property type="entry name" value="Armadillo-Ser/Thr_Kinase"/>
</dbReference>
<feature type="domain" description="EDR1/CTR1/ARMC3-like peptidase-like" evidence="4">
    <location>
        <begin position="705"/>
        <end position="845"/>
    </location>
</feature>
<reference evidence="5" key="2">
    <citation type="submission" date="2025-08" db="UniProtKB">
        <authorList>
            <consortium name="Ensembl"/>
        </authorList>
    </citation>
    <scope>IDENTIFICATION</scope>
</reference>
<proteinExistence type="predicted"/>
<dbReference type="SMART" id="SM00185">
    <property type="entry name" value="ARM"/>
    <property type="match status" value="6"/>
</dbReference>
<organism evidence="5 6">
    <name type="scientific">Tetraodon nigroviridis</name>
    <name type="common">Spotted green pufferfish</name>
    <name type="synonym">Chelonodon nigroviridis</name>
    <dbReference type="NCBI Taxonomy" id="99883"/>
    <lineage>
        <taxon>Eukaryota</taxon>
        <taxon>Metazoa</taxon>
        <taxon>Chordata</taxon>
        <taxon>Craniata</taxon>
        <taxon>Vertebrata</taxon>
        <taxon>Euteleostomi</taxon>
        <taxon>Actinopterygii</taxon>
        <taxon>Neopterygii</taxon>
        <taxon>Teleostei</taxon>
        <taxon>Neoteleostei</taxon>
        <taxon>Acanthomorphata</taxon>
        <taxon>Eupercaria</taxon>
        <taxon>Tetraodontiformes</taxon>
        <taxon>Tetradontoidea</taxon>
        <taxon>Tetraodontidae</taxon>
        <taxon>Tetraodon</taxon>
    </lineage>
</organism>
<dbReference type="InterPro" id="IPR011989">
    <property type="entry name" value="ARM-like"/>
</dbReference>
<keyword evidence="6" id="KW-1185">Reference proteome</keyword>
<dbReference type="FunCoup" id="H3CRT0">
    <property type="interactions" value="562"/>
</dbReference>
<dbReference type="InParanoid" id="H3CRT0"/>
<accession>H3CRT0</accession>
<dbReference type="GeneTree" id="ENSGT00940000157476"/>
<keyword evidence="1" id="KW-0677">Repeat</keyword>
<dbReference type="Gene3D" id="1.25.10.10">
    <property type="entry name" value="Leucine-rich Repeat Variant"/>
    <property type="match status" value="3"/>
</dbReference>